<dbReference type="Gene3D" id="3.30.300.30">
    <property type="match status" value="1"/>
</dbReference>
<feature type="domain" description="AMP-dependent synthetase/ligase" evidence="1">
    <location>
        <begin position="9"/>
        <end position="367"/>
    </location>
</feature>
<feature type="domain" description="AMP-binding enzyme C-terminal" evidence="2">
    <location>
        <begin position="417"/>
        <end position="492"/>
    </location>
</feature>
<dbReference type="Pfam" id="PF13193">
    <property type="entry name" value="AMP-binding_C"/>
    <property type="match status" value="1"/>
</dbReference>
<sequence length="504" mass="56645">MNLSEILAVSARKFPNKEGFIAGEDRLTYKEVNEYVNRLANALMQRGIRKGDKVILFSPNTMEFIYGYFAVQRIGGVIVPVNAKSVTEELDYIISHSEAKAFIGHHILFPQVEPLIEKHLLLWITTSDGYSKVENMYSLIENSSNHDIECQLQADELSTMLYTSGTTGKPKGVLFTHHNILTIASMMCIEAQINDDARLLHMMPLSHSAPLHLFLVSGTYVGATHVLASTFTPELLLQLVDQEKITHFFGAPVAYLMTARHPEIDKYDLTSVRRWMYGASPLSKNEVLLIKERFKTNQLMCLYGLTEAGPNGTFLSPKEHETKAGSVGKRAALNCEVRIVNESGEDVKPNEIGEIIIRGEGNMVGYFKDKEKTEETIKDGWIYSGDLAKVDEDGYIWIVDRKKDVIISGGVNIYPTEIENVLKTHPHIIDVAIVGIPHPEWGETAKAYVVATKPIENLAQECKSFLDGKVAKYKIPRLYEQLDELPRNAAGKILKHQLKERMKI</sequence>
<dbReference type="NCBIfam" id="NF004837">
    <property type="entry name" value="PRK06187.1"/>
    <property type="match status" value="1"/>
</dbReference>
<dbReference type="EMBL" id="JAOUSE010000010">
    <property type="protein sequence ID" value="MCU9593937.1"/>
    <property type="molecule type" value="Genomic_DNA"/>
</dbReference>
<name>A0ABT2WEP3_9BACI</name>
<evidence type="ECO:0000313" key="3">
    <source>
        <dbReference type="EMBL" id="MCU9593937.1"/>
    </source>
</evidence>
<dbReference type="InterPro" id="IPR025110">
    <property type="entry name" value="AMP-bd_C"/>
</dbReference>
<gene>
    <name evidence="3" type="ORF">OEV82_05660</name>
</gene>
<organism evidence="3 4">
    <name type="scientific">Pallidibacillus thermolactis</name>
    <dbReference type="NCBI Taxonomy" id="251051"/>
    <lineage>
        <taxon>Bacteria</taxon>
        <taxon>Bacillati</taxon>
        <taxon>Bacillota</taxon>
        <taxon>Bacilli</taxon>
        <taxon>Bacillales</taxon>
        <taxon>Bacillaceae</taxon>
        <taxon>Pallidibacillus</taxon>
    </lineage>
</organism>
<proteinExistence type="predicted"/>
<dbReference type="InterPro" id="IPR042099">
    <property type="entry name" value="ANL_N_sf"/>
</dbReference>
<dbReference type="SUPFAM" id="SSF56801">
    <property type="entry name" value="Acetyl-CoA synthetase-like"/>
    <property type="match status" value="1"/>
</dbReference>
<reference evidence="3 4" key="1">
    <citation type="submission" date="2022-10" db="EMBL/GenBank/DDBJ databases">
        <title>Description of Fervidibacillus gen. nov. in the family Fervidibacillaceae fam. nov. with two species, Fervidibacillus albus sp. nov., and Fervidibacillus halotolerans sp. nov., isolated from tidal flat sediments.</title>
        <authorList>
            <person name="Kwon K.K."/>
            <person name="Yang S.-H."/>
        </authorList>
    </citation>
    <scope>NUCLEOTIDE SEQUENCE [LARGE SCALE GENOMIC DNA]</scope>
    <source>
        <strain evidence="3 4">DSM 23332</strain>
    </source>
</reference>
<dbReference type="PANTHER" id="PTHR24096:SF267">
    <property type="entry name" value="MALONATE--COA LIGASE ACSF3, MITOCHONDRIAL"/>
    <property type="match status" value="1"/>
</dbReference>
<evidence type="ECO:0000259" key="2">
    <source>
        <dbReference type="Pfam" id="PF13193"/>
    </source>
</evidence>
<keyword evidence="4" id="KW-1185">Reference proteome</keyword>
<evidence type="ECO:0000313" key="4">
    <source>
        <dbReference type="Proteomes" id="UP001208656"/>
    </source>
</evidence>
<dbReference type="Proteomes" id="UP001208656">
    <property type="component" value="Unassembled WGS sequence"/>
</dbReference>
<dbReference type="InterPro" id="IPR020845">
    <property type="entry name" value="AMP-binding_CS"/>
</dbReference>
<accession>A0ABT2WEP3</accession>
<keyword evidence="3" id="KW-0436">Ligase</keyword>
<dbReference type="PROSITE" id="PS00455">
    <property type="entry name" value="AMP_BINDING"/>
    <property type="match status" value="1"/>
</dbReference>
<comment type="caution">
    <text evidence="3">The sequence shown here is derived from an EMBL/GenBank/DDBJ whole genome shotgun (WGS) entry which is preliminary data.</text>
</comment>
<dbReference type="Gene3D" id="3.40.50.12780">
    <property type="entry name" value="N-terminal domain of ligase-like"/>
    <property type="match status" value="1"/>
</dbReference>
<protein>
    <submittedName>
        <fullName evidence="3">Long-chain-fatty-acid--CoA ligase</fullName>
        <ecNumber evidence="3">6.2.1.3</ecNumber>
    </submittedName>
</protein>
<dbReference type="PANTHER" id="PTHR24096">
    <property type="entry name" value="LONG-CHAIN-FATTY-ACID--COA LIGASE"/>
    <property type="match status" value="1"/>
</dbReference>
<dbReference type="EC" id="6.2.1.3" evidence="3"/>
<dbReference type="RefSeq" id="WP_263061297.1">
    <property type="nucleotide sequence ID" value="NZ_JAOUSE010000010.1"/>
</dbReference>
<dbReference type="Pfam" id="PF00501">
    <property type="entry name" value="AMP-binding"/>
    <property type="match status" value="1"/>
</dbReference>
<dbReference type="InterPro" id="IPR045851">
    <property type="entry name" value="AMP-bd_C_sf"/>
</dbReference>
<dbReference type="InterPro" id="IPR000873">
    <property type="entry name" value="AMP-dep_synth/lig_dom"/>
</dbReference>
<evidence type="ECO:0000259" key="1">
    <source>
        <dbReference type="Pfam" id="PF00501"/>
    </source>
</evidence>
<dbReference type="GO" id="GO:0004467">
    <property type="term" value="F:long-chain fatty acid-CoA ligase activity"/>
    <property type="evidence" value="ECO:0007669"/>
    <property type="project" value="UniProtKB-EC"/>
</dbReference>